<proteinExistence type="predicted"/>
<dbReference type="AlphaFoldDB" id="A0A9D4RZU4"/>
<comment type="caution">
    <text evidence="1">The sequence shown here is derived from an EMBL/GenBank/DDBJ whole genome shotgun (WGS) entry which is preliminary data.</text>
</comment>
<reference evidence="1" key="1">
    <citation type="journal article" date="2019" name="bioRxiv">
        <title>The Genome of the Zebra Mussel, Dreissena polymorpha: A Resource for Invasive Species Research.</title>
        <authorList>
            <person name="McCartney M.A."/>
            <person name="Auch B."/>
            <person name="Kono T."/>
            <person name="Mallez S."/>
            <person name="Zhang Y."/>
            <person name="Obille A."/>
            <person name="Becker A."/>
            <person name="Abrahante J.E."/>
            <person name="Garbe J."/>
            <person name="Badalamenti J.P."/>
            <person name="Herman A."/>
            <person name="Mangelson H."/>
            <person name="Liachko I."/>
            <person name="Sullivan S."/>
            <person name="Sone E.D."/>
            <person name="Koren S."/>
            <person name="Silverstein K.A.T."/>
            <person name="Beckman K.B."/>
            <person name="Gohl D.M."/>
        </authorList>
    </citation>
    <scope>NUCLEOTIDE SEQUENCE</scope>
    <source>
        <strain evidence="1">Duluth1</strain>
        <tissue evidence="1">Whole animal</tissue>
    </source>
</reference>
<accession>A0A9D4RZU4</accession>
<keyword evidence="2" id="KW-1185">Reference proteome</keyword>
<organism evidence="1 2">
    <name type="scientific">Dreissena polymorpha</name>
    <name type="common">Zebra mussel</name>
    <name type="synonym">Mytilus polymorpha</name>
    <dbReference type="NCBI Taxonomy" id="45954"/>
    <lineage>
        <taxon>Eukaryota</taxon>
        <taxon>Metazoa</taxon>
        <taxon>Spiralia</taxon>
        <taxon>Lophotrochozoa</taxon>
        <taxon>Mollusca</taxon>
        <taxon>Bivalvia</taxon>
        <taxon>Autobranchia</taxon>
        <taxon>Heteroconchia</taxon>
        <taxon>Euheterodonta</taxon>
        <taxon>Imparidentia</taxon>
        <taxon>Neoheterodontei</taxon>
        <taxon>Myida</taxon>
        <taxon>Dreissenoidea</taxon>
        <taxon>Dreissenidae</taxon>
        <taxon>Dreissena</taxon>
    </lineage>
</organism>
<gene>
    <name evidence="1" type="ORF">DPMN_011265</name>
</gene>
<evidence type="ECO:0000313" key="2">
    <source>
        <dbReference type="Proteomes" id="UP000828390"/>
    </source>
</evidence>
<sequence>MMDVRSEKSKIMVNRPTNTCDKITMNGEKLEEVTSFKYLGGTLSKDAASTAEDRI</sequence>
<dbReference type="EMBL" id="JAIWYP010000001">
    <property type="protein sequence ID" value="KAH3887249.1"/>
    <property type="molecule type" value="Genomic_DNA"/>
</dbReference>
<evidence type="ECO:0000313" key="1">
    <source>
        <dbReference type="EMBL" id="KAH3887249.1"/>
    </source>
</evidence>
<reference evidence="1" key="2">
    <citation type="submission" date="2020-11" db="EMBL/GenBank/DDBJ databases">
        <authorList>
            <person name="McCartney M.A."/>
            <person name="Auch B."/>
            <person name="Kono T."/>
            <person name="Mallez S."/>
            <person name="Becker A."/>
            <person name="Gohl D.M."/>
            <person name="Silverstein K.A.T."/>
            <person name="Koren S."/>
            <person name="Bechman K.B."/>
            <person name="Herman A."/>
            <person name="Abrahante J.E."/>
            <person name="Garbe J."/>
        </authorList>
    </citation>
    <scope>NUCLEOTIDE SEQUENCE</scope>
    <source>
        <strain evidence="1">Duluth1</strain>
        <tissue evidence="1">Whole animal</tissue>
    </source>
</reference>
<protein>
    <submittedName>
        <fullName evidence="1">Uncharacterized protein</fullName>
    </submittedName>
</protein>
<name>A0A9D4RZU4_DREPO</name>
<dbReference type="Proteomes" id="UP000828390">
    <property type="component" value="Unassembled WGS sequence"/>
</dbReference>